<keyword evidence="1" id="KW-0802">TPR repeat</keyword>
<organism evidence="2 3">
    <name type="scientific">Abyssibacter profundi</name>
    <dbReference type="NCBI Taxonomy" id="2182787"/>
    <lineage>
        <taxon>Bacteria</taxon>
        <taxon>Pseudomonadati</taxon>
        <taxon>Pseudomonadota</taxon>
        <taxon>Gammaproteobacteria</taxon>
        <taxon>Chromatiales</taxon>
        <taxon>Oceanococcaceae</taxon>
        <taxon>Abyssibacter</taxon>
    </lineage>
</organism>
<dbReference type="OrthoDB" id="1668776at2"/>
<evidence type="ECO:0000313" key="3">
    <source>
        <dbReference type="Proteomes" id="UP000251800"/>
    </source>
</evidence>
<evidence type="ECO:0000313" key="2">
    <source>
        <dbReference type="EMBL" id="PWN55231.1"/>
    </source>
</evidence>
<keyword evidence="3" id="KW-1185">Reference proteome</keyword>
<dbReference type="InterPro" id="IPR011990">
    <property type="entry name" value="TPR-like_helical_dom_sf"/>
</dbReference>
<reference evidence="2 3" key="1">
    <citation type="submission" date="2018-05" db="EMBL/GenBank/DDBJ databases">
        <title>Abyssibacter profundi OUC007T gen. nov., sp. nov, a marine bacterium isolated from seawater of the Mariana Trench.</title>
        <authorList>
            <person name="Zhou S."/>
        </authorList>
    </citation>
    <scope>NUCLEOTIDE SEQUENCE [LARGE SCALE GENOMIC DNA]</scope>
    <source>
        <strain evidence="2 3">OUC007</strain>
    </source>
</reference>
<feature type="repeat" description="TPR" evidence="1">
    <location>
        <begin position="18"/>
        <end position="51"/>
    </location>
</feature>
<comment type="caution">
    <text evidence="2">The sequence shown here is derived from an EMBL/GenBank/DDBJ whole genome shotgun (WGS) entry which is preliminary data.</text>
</comment>
<evidence type="ECO:0000256" key="1">
    <source>
        <dbReference type="PROSITE-ProRule" id="PRU00339"/>
    </source>
</evidence>
<dbReference type="AlphaFoldDB" id="A0A383XRH7"/>
<protein>
    <submittedName>
        <fullName evidence="2">Uncharacterized protein</fullName>
    </submittedName>
</protein>
<dbReference type="SUPFAM" id="SSF48452">
    <property type="entry name" value="TPR-like"/>
    <property type="match status" value="1"/>
</dbReference>
<dbReference type="EMBL" id="QEQK01000012">
    <property type="protein sequence ID" value="PWN55231.1"/>
    <property type="molecule type" value="Genomic_DNA"/>
</dbReference>
<dbReference type="Gene3D" id="1.25.40.10">
    <property type="entry name" value="Tetratricopeptide repeat domain"/>
    <property type="match status" value="1"/>
</dbReference>
<dbReference type="Proteomes" id="UP000251800">
    <property type="component" value="Unassembled WGS sequence"/>
</dbReference>
<dbReference type="SMART" id="SM00028">
    <property type="entry name" value="TPR"/>
    <property type="match status" value="2"/>
</dbReference>
<proteinExistence type="predicted"/>
<name>A0A383XRH7_9GAMM</name>
<dbReference type="Pfam" id="PF14559">
    <property type="entry name" value="TPR_19"/>
    <property type="match status" value="1"/>
</dbReference>
<dbReference type="PROSITE" id="PS50005">
    <property type="entry name" value="TPR"/>
    <property type="match status" value="1"/>
</dbReference>
<accession>A0A383XRH7</accession>
<dbReference type="RefSeq" id="WP_109721035.1">
    <property type="nucleotide sequence ID" value="NZ_QEQK01000012.1"/>
</dbReference>
<gene>
    <name evidence="2" type="ORF">DEH80_13485</name>
</gene>
<sequence>MTLRDRLEAALAAGQDSALLRFTLGDLLAKSGELEAAIEHLQQAVVLDPNYSAAWALLGRSQIKANRPDAARDTLTRGLAVAREQGDRQAERSMGVFLKRLAPDSATP</sequence>
<dbReference type="InterPro" id="IPR019734">
    <property type="entry name" value="TPR_rpt"/>
</dbReference>